<dbReference type="STRING" id="243231.GSU2129"/>
<dbReference type="EMBL" id="AE017180">
    <property type="protein sequence ID" value="AAR35505.1"/>
    <property type="molecule type" value="Genomic_DNA"/>
</dbReference>
<dbReference type="InParanoid" id="Q74BB2"/>
<organism evidence="2 3">
    <name type="scientific">Geobacter sulfurreducens (strain ATCC 51573 / DSM 12127 / PCA)</name>
    <dbReference type="NCBI Taxonomy" id="243231"/>
    <lineage>
        <taxon>Bacteria</taxon>
        <taxon>Pseudomonadati</taxon>
        <taxon>Thermodesulfobacteriota</taxon>
        <taxon>Desulfuromonadia</taxon>
        <taxon>Geobacterales</taxon>
        <taxon>Geobacteraceae</taxon>
        <taxon>Geobacter</taxon>
    </lineage>
</organism>
<accession>Q74BB2</accession>
<dbReference type="RefSeq" id="WP_010942774.1">
    <property type="nucleotide sequence ID" value="NC_002939.5"/>
</dbReference>
<dbReference type="KEGG" id="gsu:GSU2129"/>
<dbReference type="Gene3D" id="1.20.120.1490">
    <property type="match status" value="1"/>
</dbReference>
<feature type="signal peptide" evidence="1">
    <location>
        <begin position="1"/>
        <end position="23"/>
    </location>
</feature>
<dbReference type="AlphaFoldDB" id="Q74BB2"/>
<dbReference type="Proteomes" id="UP000000577">
    <property type="component" value="Chromosome"/>
</dbReference>
<protein>
    <submittedName>
        <fullName evidence="2">Uncharacterized protein</fullName>
    </submittedName>
</protein>
<evidence type="ECO:0000313" key="2">
    <source>
        <dbReference type="EMBL" id="AAR35505.1"/>
    </source>
</evidence>
<name>Q74BB2_GEOSL</name>
<keyword evidence="3" id="KW-1185">Reference proteome</keyword>
<feature type="chain" id="PRO_5004284908" evidence="1">
    <location>
        <begin position="24"/>
        <end position="102"/>
    </location>
</feature>
<reference evidence="2 3" key="2">
    <citation type="journal article" date="2012" name="BMC Genomics">
        <title>Comparative genomic analysis of Geobacter sulfurreducens KN400, a strain with enhanced capacity for extracellular electron transfer and electricity production.</title>
        <authorList>
            <person name="Butler J.E."/>
            <person name="Young N.D."/>
            <person name="Aklujkar M."/>
            <person name="Lovley D.R."/>
        </authorList>
    </citation>
    <scope>NUCLEOTIDE SEQUENCE [LARGE SCALE GENOMIC DNA]</scope>
    <source>
        <strain evidence="3">ATCC 51573 / DSM 12127 / PCA</strain>
    </source>
</reference>
<evidence type="ECO:0000256" key="1">
    <source>
        <dbReference type="SAM" id="SignalP"/>
    </source>
</evidence>
<reference evidence="2 3" key="1">
    <citation type="journal article" date="2003" name="Science">
        <title>Genome of Geobacter sulfurreducens: metal reduction in subsurface environments.</title>
        <authorList>
            <person name="Methe B.A."/>
            <person name="Nelson K.E."/>
            <person name="Eisen J.A."/>
            <person name="Paulsen I.T."/>
            <person name="Nelson W."/>
            <person name="Heidelberg J.F."/>
            <person name="Wu D."/>
            <person name="Wu M."/>
            <person name="Ward N."/>
            <person name="Beanan M.J."/>
            <person name="Dodson R.J."/>
            <person name="Madupu R."/>
            <person name="Brinkac L.M."/>
            <person name="Daugherty S.C."/>
            <person name="DeBoy R.T."/>
            <person name="Durkin A.S."/>
            <person name="Gwinn M."/>
            <person name="Kolonay J.F."/>
            <person name="Sullivan S.A."/>
            <person name="Haft D.H."/>
            <person name="Selengut J."/>
            <person name="Davidsen T.M."/>
            <person name="Zafar N."/>
            <person name="White O."/>
            <person name="Tran B."/>
            <person name="Romero C."/>
            <person name="Forberger H.A."/>
            <person name="Weidman J."/>
            <person name="Khouri H."/>
            <person name="Feldblyum T.V."/>
            <person name="Utterback T.R."/>
            <person name="Van Aken S.E."/>
            <person name="Lovley D.R."/>
            <person name="Fraser C.M."/>
        </authorList>
    </citation>
    <scope>NUCLEOTIDE SEQUENCE [LARGE SCALE GENOMIC DNA]</scope>
    <source>
        <strain evidence="3">ATCC 51573 / DSM 12127 / PCA</strain>
    </source>
</reference>
<dbReference type="HOGENOM" id="CLU_171729_0_0_7"/>
<dbReference type="PATRIC" id="fig|243231.5.peg.2161"/>
<dbReference type="OrthoDB" id="5397392at2"/>
<evidence type="ECO:0000313" key="3">
    <source>
        <dbReference type="Proteomes" id="UP000000577"/>
    </source>
</evidence>
<gene>
    <name evidence="2" type="ordered locus">GSU2129</name>
</gene>
<keyword evidence="1" id="KW-0732">Signal</keyword>
<proteinExistence type="predicted"/>
<sequence>MKNKIMALLLVAAILAFGGVAFAETGQVGVKAISADTLNKFRQHTVDLREQLKAKDLELRGLYAHDGIDMRRVDELEGDIKEIKAKISSVAASMNLEPCNCL</sequence>
<dbReference type="EnsemblBacteria" id="AAR35505">
    <property type="protein sequence ID" value="AAR35505"/>
    <property type="gene ID" value="GSU2129"/>
</dbReference>